<dbReference type="PANTHER" id="PTHR13822:SF10">
    <property type="entry name" value="ATP SYNTHASE EPSILON CHAIN, CHLOROPLASTIC"/>
    <property type="match status" value="1"/>
</dbReference>
<evidence type="ECO:0000256" key="6">
    <source>
        <dbReference type="ARBA" id="ARBA00023196"/>
    </source>
</evidence>
<evidence type="ECO:0000313" key="12">
    <source>
        <dbReference type="EMBL" id="PHU38419.1"/>
    </source>
</evidence>
<dbReference type="InterPro" id="IPR020546">
    <property type="entry name" value="ATP_synth_F1_dsu/esu_N"/>
</dbReference>
<evidence type="ECO:0000313" key="13">
    <source>
        <dbReference type="Proteomes" id="UP000224563"/>
    </source>
</evidence>
<keyword evidence="4 8" id="KW-0406">Ion transport</keyword>
<dbReference type="GO" id="GO:0046933">
    <property type="term" value="F:proton-transporting ATP synthase activity, rotational mechanism"/>
    <property type="evidence" value="ECO:0007669"/>
    <property type="project" value="UniProtKB-UniRule"/>
</dbReference>
<dbReference type="SUPFAM" id="SSF46604">
    <property type="entry name" value="Epsilon subunit of F1F0-ATP synthase C-terminal domain"/>
    <property type="match status" value="1"/>
</dbReference>
<sequence>MASAYHLTIVACSGIFYDGECESLIFPGTDGQIEVLNHHETMTGVIEIGEIKYRTPDQVWHYAIISDGLLTVYKDGSVKLVVYSCEKPEDIDRFRAQEALERAQEQLRQKQSIQEYHISAANLARAMARLKGAGKGPN</sequence>
<evidence type="ECO:0000259" key="11">
    <source>
        <dbReference type="Pfam" id="PF02823"/>
    </source>
</evidence>
<dbReference type="Gene3D" id="2.60.15.10">
    <property type="entry name" value="F0F1 ATP synthase delta/epsilon subunit, N-terminal"/>
    <property type="match status" value="1"/>
</dbReference>
<gene>
    <name evidence="8 12" type="primary">atpC</name>
    <name evidence="12" type="ORF">CSX02_02470</name>
</gene>
<evidence type="ECO:0000259" key="10">
    <source>
        <dbReference type="Pfam" id="PF00401"/>
    </source>
</evidence>
<organism evidence="12 13">
    <name type="scientific">Agathobacter ruminis</name>
    <dbReference type="NCBI Taxonomy" id="1712665"/>
    <lineage>
        <taxon>Bacteria</taxon>
        <taxon>Bacillati</taxon>
        <taxon>Bacillota</taxon>
        <taxon>Clostridia</taxon>
        <taxon>Lachnospirales</taxon>
        <taxon>Lachnospiraceae</taxon>
        <taxon>Agathobacter</taxon>
    </lineage>
</organism>
<keyword evidence="8" id="KW-1003">Cell membrane</keyword>
<dbReference type="InterPro" id="IPR020547">
    <property type="entry name" value="ATP_synth_F1_esu_C"/>
</dbReference>
<name>A0A2G3E573_9FIRM</name>
<evidence type="ECO:0000256" key="4">
    <source>
        <dbReference type="ARBA" id="ARBA00023065"/>
    </source>
</evidence>
<reference evidence="12 13" key="1">
    <citation type="submission" date="2017-10" db="EMBL/GenBank/DDBJ databases">
        <title>Resolving the taxonomy of Roseburia spp., Eubacterium rectale and Agathobacter spp. through phylogenomic analysis.</title>
        <authorList>
            <person name="Sheridan P.O."/>
            <person name="Walker A.W."/>
            <person name="Duncan S.H."/>
            <person name="Scott K.P."/>
            <person name="Toole P.W.O."/>
            <person name="Luis P."/>
            <person name="Flint H.J."/>
        </authorList>
    </citation>
    <scope>NUCLEOTIDE SEQUENCE [LARGE SCALE GENOMIC DNA]</scope>
    <source>
        <strain evidence="12 13">JK623</strain>
    </source>
</reference>
<dbReference type="NCBIfam" id="TIGR01216">
    <property type="entry name" value="ATP_synt_epsi"/>
    <property type="match status" value="1"/>
</dbReference>
<dbReference type="HAMAP" id="MF_00530">
    <property type="entry name" value="ATP_synth_epsil_bac"/>
    <property type="match status" value="1"/>
</dbReference>
<accession>A0A2G3E573</accession>
<evidence type="ECO:0000256" key="7">
    <source>
        <dbReference type="ARBA" id="ARBA00023310"/>
    </source>
</evidence>
<dbReference type="SUPFAM" id="SSF51344">
    <property type="entry name" value="Epsilon subunit of F1F0-ATP synthase N-terminal domain"/>
    <property type="match status" value="1"/>
</dbReference>
<dbReference type="PANTHER" id="PTHR13822">
    <property type="entry name" value="ATP SYNTHASE DELTA/EPSILON CHAIN"/>
    <property type="match status" value="1"/>
</dbReference>
<evidence type="ECO:0000256" key="8">
    <source>
        <dbReference type="HAMAP-Rule" id="MF_00530"/>
    </source>
</evidence>
<feature type="domain" description="ATP synthase epsilon subunit C-terminal" evidence="10">
    <location>
        <begin position="89"/>
        <end position="131"/>
    </location>
</feature>
<dbReference type="GO" id="GO:0045259">
    <property type="term" value="C:proton-transporting ATP synthase complex"/>
    <property type="evidence" value="ECO:0007669"/>
    <property type="project" value="UniProtKB-KW"/>
</dbReference>
<keyword evidence="5 8" id="KW-0472">Membrane</keyword>
<dbReference type="EMBL" id="PDYG01000008">
    <property type="protein sequence ID" value="PHU38419.1"/>
    <property type="molecule type" value="Genomic_DNA"/>
</dbReference>
<evidence type="ECO:0000256" key="2">
    <source>
        <dbReference type="ARBA" id="ARBA00005712"/>
    </source>
</evidence>
<dbReference type="RefSeq" id="WP_099385506.1">
    <property type="nucleotide sequence ID" value="NZ_JANSWH010000051.1"/>
</dbReference>
<keyword evidence="6 8" id="KW-0139">CF(1)</keyword>
<dbReference type="Pfam" id="PF00401">
    <property type="entry name" value="ATP-synt_DE"/>
    <property type="match status" value="1"/>
</dbReference>
<protein>
    <recommendedName>
        <fullName evidence="8">ATP synthase epsilon chain</fullName>
    </recommendedName>
    <alternativeName>
        <fullName evidence="8">ATP synthase F1 sector epsilon subunit</fullName>
    </alternativeName>
    <alternativeName>
        <fullName evidence="8">F-ATPase epsilon subunit</fullName>
    </alternativeName>
</protein>
<comment type="similarity">
    <text evidence="2 8 9">Belongs to the ATPase epsilon chain family.</text>
</comment>
<reference evidence="12 13" key="2">
    <citation type="submission" date="2017-10" db="EMBL/GenBank/DDBJ databases">
        <authorList>
            <person name="Banno H."/>
            <person name="Chua N.-H."/>
        </authorList>
    </citation>
    <scope>NUCLEOTIDE SEQUENCE [LARGE SCALE GENOMIC DNA]</scope>
    <source>
        <strain evidence="12 13">JK623</strain>
    </source>
</reference>
<dbReference type="InterPro" id="IPR036771">
    <property type="entry name" value="ATPsynth_dsu/esu_N"/>
</dbReference>
<feature type="domain" description="ATP synthase F1 complex delta/epsilon subunit N-terminal" evidence="11">
    <location>
        <begin position="6"/>
        <end position="75"/>
    </location>
</feature>
<dbReference type="InterPro" id="IPR036794">
    <property type="entry name" value="ATP_F1_dsu/esu_C_sf"/>
</dbReference>
<keyword evidence="3 8" id="KW-0813">Transport</keyword>
<dbReference type="AlphaFoldDB" id="A0A2G3E573"/>
<comment type="subcellular location">
    <subcellularLocation>
        <location evidence="1 8">Cell membrane</location>
        <topology evidence="1 8">Peripheral membrane protein</topology>
    </subcellularLocation>
</comment>
<dbReference type="Gene3D" id="1.20.5.440">
    <property type="entry name" value="ATP synthase delta/epsilon subunit, C-terminal domain"/>
    <property type="match status" value="1"/>
</dbReference>
<evidence type="ECO:0000256" key="9">
    <source>
        <dbReference type="RuleBase" id="RU003656"/>
    </source>
</evidence>
<comment type="function">
    <text evidence="8">Produces ATP from ADP in the presence of a proton gradient across the membrane.</text>
</comment>
<dbReference type="InterPro" id="IPR001469">
    <property type="entry name" value="ATP_synth_F1_dsu/esu"/>
</dbReference>
<dbReference type="GO" id="GO:0005524">
    <property type="term" value="F:ATP binding"/>
    <property type="evidence" value="ECO:0007669"/>
    <property type="project" value="UniProtKB-UniRule"/>
</dbReference>
<proteinExistence type="inferred from homology"/>
<keyword evidence="8" id="KW-0375">Hydrogen ion transport</keyword>
<dbReference type="GO" id="GO:0005886">
    <property type="term" value="C:plasma membrane"/>
    <property type="evidence" value="ECO:0007669"/>
    <property type="project" value="UniProtKB-SubCell"/>
</dbReference>
<dbReference type="Proteomes" id="UP000224563">
    <property type="component" value="Unassembled WGS sequence"/>
</dbReference>
<dbReference type="CDD" id="cd12152">
    <property type="entry name" value="F1-ATPase_delta"/>
    <property type="match status" value="1"/>
</dbReference>
<evidence type="ECO:0000256" key="3">
    <source>
        <dbReference type="ARBA" id="ARBA00022448"/>
    </source>
</evidence>
<dbReference type="Pfam" id="PF02823">
    <property type="entry name" value="ATP-synt_DE_N"/>
    <property type="match status" value="1"/>
</dbReference>
<keyword evidence="13" id="KW-1185">Reference proteome</keyword>
<comment type="subunit">
    <text evidence="8 9">F-type ATPases have 2 components, CF(1) - the catalytic core - and CF(0) - the membrane proton channel. CF(1) has five subunits: alpha(3), beta(3), gamma(1), delta(1), epsilon(1). CF(0) has three main subunits: a, b and c.</text>
</comment>
<evidence type="ECO:0000256" key="1">
    <source>
        <dbReference type="ARBA" id="ARBA00004202"/>
    </source>
</evidence>
<evidence type="ECO:0000256" key="5">
    <source>
        <dbReference type="ARBA" id="ARBA00023136"/>
    </source>
</evidence>
<keyword evidence="7 8" id="KW-0066">ATP synthesis</keyword>
<comment type="caution">
    <text evidence="12">The sequence shown here is derived from an EMBL/GenBank/DDBJ whole genome shotgun (WGS) entry which is preliminary data.</text>
</comment>